<gene>
    <name evidence="2" type="ORF">IPOD504_LOCUS15342</name>
</gene>
<evidence type="ECO:0000313" key="2">
    <source>
        <dbReference type="EMBL" id="CAH2071959.1"/>
    </source>
</evidence>
<sequence>MRVSVMVMVMVVVEVGAVAVTVVHELVAQHDGALGEAAPAEAAGVRPLARVHAPVPGEHAARGEPLAAVAAAQRLRAKRALRGGPTPRLFSRLFAQLIPLAPETTPFHSGSTERNKEVVQYRCNSECDVSFY</sequence>
<feature type="chain" id="PRO_5046963410" description="Secreted protein" evidence="1">
    <location>
        <begin position="20"/>
        <end position="132"/>
    </location>
</feature>
<name>A0ABN8J728_9NEOP</name>
<feature type="signal peptide" evidence="1">
    <location>
        <begin position="1"/>
        <end position="19"/>
    </location>
</feature>
<feature type="non-terminal residue" evidence="2">
    <location>
        <position position="132"/>
    </location>
</feature>
<dbReference type="EMBL" id="OW152818">
    <property type="protein sequence ID" value="CAH2071959.1"/>
    <property type="molecule type" value="Genomic_DNA"/>
</dbReference>
<keyword evidence="3" id="KW-1185">Reference proteome</keyword>
<protein>
    <recommendedName>
        <fullName evidence="4">Secreted protein</fullName>
    </recommendedName>
</protein>
<dbReference type="Proteomes" id="UP000837857">
    <property type="component" value="Chromosome 6"/>
</dbReference>
<keyword evidence="1" id="KW-0732">Signal</keyword>
<evidence type="ECO:0000256" key="1">
    <source>
        <dbReference type="SAM" id="SignalP"/>
    </source>
</evidence>
<proteinExistence type="predicted"/>
<organism evidence="2 3">
    <name type="scientific">Iphiclides podalirius</name>
    <name type="common">scarce swallowtail</name>
    <dbReference type="NCBI Taxonomy" id="110791"/>
    <lineage>
        <taxon>Eukaryota</taxon>
        <taxon>Metazoa</taxon>
        <taxon>Ecdysozoa</taxon>
        <taxon>Arthropoda</taxon>
        <taxon>Hexapoda</taxon>
        <taxon>Insecta</taxon>
        <taxon>Pterygota</taxon>
        <taxon>Neoptera</taxon>
        <taxon>Endopterygota</taxon>
        <taxon>Lepidoptera</taxon>
        <taxon>Glossata</taxon>
        <taxon>Ditrysia</taxon>
        <taxon>Papilionoidea</taxon>
        <taxon>Papilionidae</taxon>
        <taxon>Papilioninae</taxon>
        <taxon>Iphiclides</taxon>
    </lineage>
</organism>
<evidence type="ECO:0008006" key="4">
    <source>
        <dbReference type="Google" id="ProtNLM"/>
    </source>
</evidence>
<evidence type="ECO:0000313" key="3">
    <source>
        <dbReference type="Proteomes" id="UP000837857"/>
    </source>
</evidence>
<accession>A0ABN8J728</accession>
<reference evidence="2" key="1">
    <citation type="submission" date="2022-03" db="EMBL/GenBank/DDBJ databases">
        <authorList>
            <person name="Martin H S."/>
        </authorList>
    </citation>
    <scope>NUCLEOTIDE SEQUENCE</scope>
</reference>